<keyword evidence="2" id="KW-0560">Oxidoreductase</keyword>
<dbReference type="PANTHER" id="PTHR34315:SF1">
    <property type="entry name" value="INTRADIOL RING-CLEAVAGE DIOXYGENASES DOMAIN-CONTAINING PROTEIN-RELATED"/>
    <property type="match status" value="1"/>
</dbReference>
<dbReference type="GO" id="GO:0008199">
    <property type="term" value="F:ferric iron binding"/>
    <property type="evidence" value="ECO:0007669"/>
    <property type="project" value="InterPro"/>
</dbReference>
<dbReference type="InterPro" id="IPR015889">
    <property type="entry name" value="Intradiol_dOase_core"/>
</dbReference>
<dbReference type="Gene3D" id="2.60.130.10">
    <property type="entry name" value="Aromatic compound dioxygenase"/>
    <property type="match status" value="1"/>
</dbReference>
<dbReference type="EMBL" id="BDUD01000001">
    <property type="protein sequence ID" value="GBG20830.1"/>
    <property type="molecule type" value="Genomic_DNA"/>
</dbReference>
<dbReference type="Pfam" id="PF00775">
    <property type="entry name" value="Dioxygenase_C"/>
    <property type="match status" value="1"/>
</dbReference>
<dbReference type="Proteomes" id="UP000245124">
    <property type="component" value="Unassembled WGS sequence"/>
</dbReference>
<dbReference type="OrthoDB" id="9805815at2"/>
<protein>
    <submittedName>
        <fullName evidence="2">Intradiol ring-cleavage dioxygenase</fullName>
    </submittedName>
</protein>
<keyword evidence="3" id="KW-1185">Reference proteome</keyword>
<feature type="domain" description="Intradiol ring-cleavage dioxygenases" evidence="1">
    <location>
        <begin position="70"/>
        <end position="200"/>
    </location>
</feature>
<dbReference type="InterPro" id="IPR000627">
    <property type="entry name" value="Intradiol_dOase_C"/>
</dbReference>
<keyword evidence="2" id="KW-0223">Dioxygenase</keyword>
<dbReference type="SUPFAM" id="SSF49482">
    <property type="entry name" value="Aromatic compound dioxygenase"/>
    <property type="match status" value="1"/>
</dbReference>
<dbReference type="GO" id="GO:0016702">
    <property type="term" value="F:oxidoreductase activity, acting on single donors with incorporation of molecular oxygen, incorporation of two atoms of oxygen"/>
    <property type="evidence" value="ECO:0007669"/>
    <property type="project" value="InterPro"/>
</dbReference>
<dbReference type="PROSITE" id="PS51257">
    <property type="entry name" value="PROKAR_LIPOPROTEIN"/>
    <property type="match status" value="1"/>
</dbReference>
<name>A0A2R5FPY7_NOSCO</name>
<dbReference type="PANTHER" id="PTHR34315">
    <property type="match status" value="1"/>
</dbReference>
<proteinExistence type="predicted"/>
<dbReference type="RefSeq" id="WP_109010838.1">
    <property type="nucleotide sequence ID" value="NZ_BDUD01000001.1"/>
</dbReference>
<gene>
    <name evidence="2" type="ORF">NIES4072_45120</name>
</gene>
<accession>A0A2R5FPY7</accession>
<reference evidence="2 3" key="1">
    <citation type="submission" date="2017-06" db="EMBL/GenBank/DDBJ databases">
        <title>Genome sequencing of cyanobaciteial culture collection at National Institute for Environmental Studies (NIES).</title>
        <authorList>
            <person name="Hirose Y."/>
            <person name="Shimura Y."/>
            <person name="Fujisawa T."/>
            <person name="Nakamura Y."/>
            <person name="Kawachi M."/>
        </authorList>
    </citation>
    <scope>NUCLEOTIDE SEQUENCE [LARGE SCALE GENOMIC DNA]</scope>
    <source>
        <strain evidence="2 3">NIES-4072</strain>
    </source>
</reference>
<dbReference type="CDD" id="cd03457">
    <property type="entry name" value="intradiol_dioxygenase_like"/>
    <property type="match status" value="1"/>
</dbReference>
<dbReference type="AlphaFoldDB" id="A0A2R5FPY7"/>
<evidence type="ECO:0000313" key="3">
    <source>
        <dbReference type="Proteomes" id="UP000245124"/>
    </source>
</evidence>
<comment type="caution">
    <text evidence="2">The sequence shown here is derived from an EMBL/GenBank/DDBJ whole genome shotgun (WGS) entry which is preliminary data.</text>
</comment>
<sequence>MKKKYCQINRILSRRKALALFRAAGTAIIVVGCIPRSRSTQARSTVALTAPSLANSSTLPACLVTPEQTEGPYFVDEKLNRSNIRSDPADGSVKNGVPLQLTLRVSQIGNTGCRLRAGAIVDIWHCDALGVYSDVRDPGFNTVGKKFLRGYQVTDANGTVEFTTIYPGWYQGRTVHIHFKVRTDAPSAQSYEFTLQLYFDDSITDQVHTQTPYASKGQRNLKNAGDGIFQNGGEQMLLKLTKTSLGYAATFDIGLQMG</sequence>
<evidence type="ECO:0000313" key="2">
    <source>
        <dbReference type="EMBL" id="GBG20830.1"/>
    </source>
</evidence>
<organism evidence="2 3">
    <name type="scientific">Nostoc commune NIES-4072</name>
    <dbReference type="NCBI Taxonomy" id="2005467"/>
    <lineage>
        <taxon>Bacteria</taxon>
        <taxon>Bacillati</taxon>
        <taxon>Cyanobacteriota</taxon>
        <taxon>Cyanophyceae</taxon>
        <taxon>Nostocales</taxon>
        <taxon>Nostocaceae</taxon>
        <taxon>Nostoc</taxon>
    </lineage>
</organism>
<evidence type="ECO:0000259" key="1">
    <source>
        <dbReference type="Pfam" id="PF00775"/>
    </source>
</evidence>